<sequence>MFSKPNPFDESVAAATNENLTSENWELILGICDRVSRSSPDSARDCVSAVAKRFGSRNANVQLYALALSEALVKNCDINVHREISSRAFTNALSKLIHEKTTHDSVRKRALEFIQMCSQEFSADSSLGLMNEVYHSLRAEGIQFPNPQKPKKEYTQTEMDKQKEEEELQLALALSLSESENRSTYRPSAATAKASSTTQGAEANASKPKPAQESAPKVSRVRALYDFTPTEQGELGFQKGDIIRVIESVYRDWWKGELRGEMGIFPVNYVEKLHDPTPADLMKEAQMEAEVMAEIQNVDRLLDMLGRIDPQRDAFSENEELQTLYNNTLSIRPKLVRLIEKYSVKKDELVALNERFLHARTMYDRMLGSSIAQYTSTAGAQPDYRMSQQYGGVPAYDPQQFHQQQQQQQPPQATPQVMHQQAPQQPYGMYPPQQQQQQSPQVQQQPYGVYDNYQQQPQQQQQPVAQQPYPPMQQSPQQSQQSGAQQQPQQPYGGAYDPSMQQQQQQQQPYPPQQQQQQQPYPPQQQQAPPAAAAPQQQQQAVPPPQQQTPISYGSGGSVPTPTETYPGYQQQSYPPQGYQQPSPAIHQQPPGAQQPPAYGYGVVSP</sequence>
<dbReference type="Gene3D" id="2.30.30.40">
    <property type="entry name" value="SH3 Domains"/>
    <property type="match status" value="1"/>
</dbReference>
<evidence type="ECO:0000256" key="2">
    <source>
        <dbReference type="ARBA" id="ARBA00004125"/>
    </source>
</evidence>
<dbReference type="Gene3D" id="1.20.5.1940">
    <property type="match status" value="1"/>
</dbReference>
<dbReference type="CDD" id="cd21386">
    <property type="entry name" value="GAT_Hse1"/>
    <property type="match status" value="1"/>
</dbReference>
<dbReference type="GO" id="GO:0043328">
    <property type="term" value="P:protein transport to vacuole involved in ubiquitin-dependent protein catabolic process via the multivesicular body sorting pathway"/>
    <property type="evidence" value="ECO:0007669"/>
    <property type="project" value="TreeGrafter"/>
</dbReference>
<evidence type="ECO:0000259" key="13">
    <source>
        <dbReference type="PROSITE" id="PS50002"/>
    </source>
</evidence>
<keyword evidence="7" id="KW-0813">Transport</keyword>
<evidence type="ECO:0000256" key="11">
    <source>
        <dbReference type="PROSITE-ProRule" id="PRU00192"/>
    </source>
</evidence>
<evidence type="ECO:0000256" key="8">
    <source>
        <dbReference type="ARBA" id="ARBA00022753"/>
    </source>
</evidence>
<evidence type="ECO:0000256" key="1">
    <source>
        <dbReference type="ARBA" id="ARBA00002654"/>
    </source>
</evidence>
<dbReference type="EMBL" id="JARTCD010000098">
    <property type="protein sequence ID" value="KAJ8652632.1"/>
    <property type="molecule type" value="Genomic_DNA"/>
</dbReference>
<dbReference type="Proteomes" id="UP001234581">
    <property type="component" value="Unassembled WGS sequence"/>
</dbReference>
<feature type="domain" description="VHS" evidence="14">
    <location>
        <begin position="15"/>
        <end position="145"/>
    </location>
</feature>
<dbReference type="InterPro" id="IPR036028">
    <property type="entry name" value="SH3-like_dom_sf"/>
</dbReference>
<evidence type="ECO:0000256" key="7">
    <source>
        <dbReference type="ARBA" id="ARBA00022448"/>
    </source>
</evidence>
<dbReference type="GO" id="GO:0033565">
    <property type="term" value="C:ESCRT-0 complex"/>
    <property type="evidence" value="ECO:0007669"/>
    <property type="project" value="TreeGrafter"/>
</dbReference>
<dbReference type="Pfam" id="PF03127">
    <property type="entry name" value="GAT"/>
    <property type="match status" value="1"/>
</dbReference>
<dbReference type="InterPro" id="IPR050670">
    <property type="entry name" value="STAM"/>
</dbReference>
<dbReference type="Pfam" id="PF00790">
    <property type="entry name" value="VHS"/>
    <property type="match status" value="1"/>
</dbReference>
<keyword evidence="16" id="KW-1185">Reference proteome</keyword>
<feature type="domain" description="SH3" evidence="13">
    <location>
        <begin position="216"/>
        <end position="275"/>
    </location>
</feature>
<dbReference type="InterPro" id="IPR003903">
    <property type="entry name" value="UIM_dom"/>
</dbReference>
<dbReference type="Pfam" id="PF00018">
    <property type="entry name" value="SH3_1"/>
    <property type="match status" value="1"/>
</dbReference>
<evidence type="ECO:0000256" key="9">
    <source>
        <dbReference type="ARBA" id="ARBA00022927"/>
    </source>
</evidence>
<keyword evidence="10" id="KW-0472">Membrane</keyword>
<proteinExistence type="inferred from homology"/>
<dbReference type="PROSITE" id="PS50002">
    <property type="entry name" value="SH3"/>
    <property type="match status" value="1"/>
</dbReference>
<protein>
    <recommendedName>
        <fullName evidence="4">Class E vacuolar protein-sorting machinery protein HSE1</fullName>
    </recommendedName>
    <alternativeName>
        <fullName evidence="5">Class E vacuolar protein-sorting machinery protein hse1</fullName>
    </alternativeName>
</protein>
<feature type="compositionally biased region" description="Low complexity" evidence="12">
    <location>
        <begin position="566"/>
        <end position="606"/>
    </location>
</feature>
<reference evidence="15 16" key="1">
    <citation type="submission" date="2023-03" db="EMBL/GenBank/DDBJ databases">
        <title>Genome sequence of Lichtheimia ornata CBS 291.66.</title>
        <authorList>
            <person name="Mohabir J.T."/>
            <person name="Shea T.P."/>
            <person name="Kurbessoian T."/>
            <person name="Berby B."/>
            <person name="Fontaine J."/>
            <person name="Livny J."/>
            <person name="Gnirke A."/>
            <person name="Stajich J.E."/>
            <person name="Cuomo C.A."/>
        </authorList>
    </citation>
    <scope>NUCLEOTIDE SEQUENCE [LARGE SCALE GENOMIC DNA]</scope>
    <source>
        <strain evidence="15">CBS 291.66</strain>
    </source>
</reference>
<dbReference type="InterPro" id="IPR008942">
    <property type="entry name" value="ENTH_VHS"/>
</dbReference>
<evidence type="ECO:0000256" key="4">
    <source>
        <dbReference type="ARBA" id="ARBA00017923"/>
    </source>
</evidence>
<organism evidence="15 16">
    <name type="scientific">Lichtheimia ornata</name>
    <dbReference type="NCBI Taxonomy" id="688661"/>
    <lineage>
        <taxon>Eukaryota</taxon>
        <taxon>Fungi</taxon>
        <taxon>Fungi incertae sedis</taxon>
        <taxon>Mucoromycota</taxon>
        <taxon>Mucoromycotina</taxon>
        <taxon>Mucoromycetes</taxon>
        <taxon>Mucorales</taxon>
        <taxon>Lichtheimiaceae</taxon>
        <taxon>Lichtheimia</taxon>
    </lineage>
</organism>
<dbReference type="GO" id="GO:0035091">
    <property type="term" value="F:phosphatidylinositol binding"/>
    <property type="evidence" value="ECO:0007669"/>
    <property type="project" value="InterPro"/>
</dbReference>
<dbReference type="PRINTS" id="PR00452">
    <property type="entry name" value="SH3DOMAIN"/>
</dbReference>
<dbReference type="SMART" id="SM00326">
    <property type="entry name" value="SH3"/>
    <property type="match status" value="1"/>
</dbReference>
<dbReference type="PROSITE" id="PS50330">
    <property type="entry name" value="UIM"/>
    <property type="match status" value="1"/>
</dbReference>
<dbReference type="InterPro" id="IPR002014">
    <property type="entry name" value="VHS_dom"/>
</dbReference>
<dbReference type="CDD" id="cd11805">
    <property type="entry name" value="SH3_GRB2_like_C"/>
    <property type="match status" value="1"/>
</dbReference>
<keyword evidence="9" id="KW-0653">Protein transport</keyword>
<dbReference type="AlphaFoldDB" id="A0AAD7USH4"/>
<feature type="compositionally biased region" description="Low complexity" evidence="12">
    <location>
        <begin position="188"/>
        <end position="198"/>
    </location>
</feature>
<comment type="caution">
    <text evidence="15">The sequence shown here is derived from an EMBL/GenBank/DDBJ whole genome shotgun (WGS) entry which is preliminary data.</text>
</comment>
<dbReference type="SUPFAM" id="SSF50044">
    <property type="entry name" value="SH3-domain"/>
    <property type="match status" value="1"/>
</dbReference>
<evidence type="ECO:0000259" key="14">
    <source>
        <dbReference type="PROSITE" id="PS50179"/>
    </source>
</evidence>
<dbReference type="PRINTS" id="PR00499">
    <property type="entry name" value="P67PHOX"/>
</dbReference>
<feature type="compositionally biased region" description="Basic and acidic residues" evidence="12">
    <location>
        <begin position="150"/>
        <end position="163"/>
    </location>
</feature>
<evidence type="ECO:0000256" key="6">
    <source>
        <dbReference type="ARBA" id="ARBA00022443"/>
    </source>
</evidence>
<comment type="function">
    <text evidence="1">Component of the ESCRT-0 complex which is the sorting receptor for ubiquitinated cargo proteins at the multivesicular body (MVB).</text>
</comment>
<dbReference type="FunFam" id="2.30.30.40:FF:000072">
    <property type="entry name" value="Unconventional Myosin IB"/>
    <property type="match status" value="1"/>
</dbReference>
<dbReference type="SMART" id="SM00288">
    <property type="entry name" value="VHS"/>
    <property type="match status" value="1"/>
</dbReference>
<dbReference type="RefSeq" id="XP_058337546.1">
    <property type="nucleotide sequence ID" value="XM_058491673.1"/>
</dbReference>
<dbReference type="InterPro" id="IPR001452">
    <property type="entry name" value="SH3_domain"/>
</dbReference>
<feature type="region of interest" description="Disordered" evidence="12">
    <location>
        <begin position="176"/>
        <end position="218"/>
    </location>
</feature>
<dbReference type="CDD" id="cd16978">
    <property type="entry name" value="VHS_HSE1"/>
    <property type="match status" value="1"/>
</dbReference>
<evidence type="ECO:0000256" key="5">
    <source>
        <dbReference type="ARBA" id="ARBA00018978"/>
    </source>
</evidence>
<keyword evidence="8" id="KW-0967">Endosome</keyword>
<accession>A0AAD7USH4</accession>
<name>A0AAD7USH4_9FUNG</name>
<evidence type="ECO:0000313" key="16">
    <source>
        <dbReference type="Proteomes" id="UP001234581"/>
    </source>
</evidence>
<dbReference type="PANTHER" id="PTHR45929">
    <property type="entry name" value="JAK PATHWAY SIGNAL TRANSDUCTION ADAPTOR MOLECULE"/>
    <property type="match status" value="1"/>
</dbReference>
<keyword evidence="6 11" id="KW-0728">SH3 domain</keyword>
<evidence type="ECO:0000256" key="3">
    <source>
        <dbReference type="ARBA" id="ARBA00009666"/>
    </source>
</evidence>
<feature type="region of interest" description="Disordered" evidence="12">
    <location>
        <begin position="141"/>
        <end position="163"/>
    </location>
</feature>
<dbReference type="SUPFAM" id="SSF89009">
    <property type="entry name" value="GAT-like domain"/>
    <property type="match status" value="1"/>
</dbReference>
<comment type="similarity">
    <text evidence="3">Belongs to the STAM family.</text>
</comment>
<dbReference type="GO" id="GO:0010008">
    <property type="term" value="C:endosome membrane"/>
    <property type="evidence" value="ECO:0007669"/>
    <property type="project" value="UniProtKB-SubCell"/>
</dbReference>
<comment type="subcellular location">
    <subcellularLocation>
        <location evidence="2">Endosome membrane</location>
        <topology evidence="2">Peripheral membrane protein</topology>
        <orientation evidence="2">Cytoplasmic side</orientation>
    </subcellularLocation>
</comment>
<feature type="region of interest" description="Disordered" evidence="12">
    <location>
        <begin position="385"/>
        <end position="606"/>
    </location>
</feature>
<evidence type="ECO:0000313" key="15">
    <source>
        <dbReference type="EMBL" id="KAJ8652632.1"/>
    </source>
</evidence>
<evidence type="ECO:0000256" key="10">
    <source>
        <dbReference type="ARBA" id="ARBA00023136"/>
    </source>
</evidence>
<feature type="compositionally biased region" description="Low complexity" evidence="12">
    <location>
        <begin position="398"/>
        <end position="447"/>
    </location>
</feature>
<dbReference type="InterPro" id="IPR004152">
    <property type="entry name" value="GAT_dom"/>
</dbReference>
<dbReference type="SUPFAM" id="SSF48464">
    <property type="entry name" value="ENTH/VHS domain"/>
    <property type="match status" value="1"/>
</dbReference>
<dbReference type="GO" id="GO:0043130">
    <property type="term" value="F:ubiquitin binding"/>
    <property type="evidence" value="ECO:0007669"/>
    <property type="project" value="InterPro"/>
</dbReference>
<feature type="compositionally biased region" description="Low complexity" evidence="12">
    <location>
        <begin position="474"/>
        <end position="541"/>
    </location>
</feature>
<evidence type="ECO:0000256" key="12">
    <source>
        <dbReference type="SAM" id="MobiDB-lite"/>
    </source>
</evidence>
<dbReference type="Gene3D" id="1.25.40.90">
    <property type="match status" value="1"/>
</dbReference>
<dbReference type="PANTHER" id="PTHR45929:SF3">
    <property type="entry name" value="JAK PATHWAY SIGNAL TRANSDUCTION ADAPTOR MOLECULE"/>
    <property type="match status" value="1"/>
</dbReference>
<dbReference type="GeneID" id="83219109"/>
<gene>
    <name evidence="15" type="ORF">O0I10_011710</name>
</gene>
<dbReference type="PROSITE" id="PS50179">
    <property type="entry name" value="VHS"/>
    <property type="match status" value="1"/>
</dbReference>
<feature type="compositionally biased region" description="Low complexity" evidence="12">
    <location>
        <begin position="454"/>
        <end position="467"/>
    </location>
</feature>